<evidence type="ECO:0000313" key="2">
    <source>
        <dbReference type="Proteomes" id="UP001148737"/>
    </source>
</evidence>
<keyword evidence="2" id="KW-1185">Reference proteome</keyword>
<comment type="caution">
    <text evidence="1">The sequence shown here is derived from an EMBL/GenBank/DDBJ whole genome shotgun (WGS) entry which is preliminary data.</text>
</comment>
<sequence length="264" mass="29065">MFLKAIGPNEPAPAGGKWPKVPVHLIVGGQDSLPAVQMCFYQSLDCYSQPWEYGYKPWPYPDGTEIGDPEDDDGWGDYDGPAGDELIACSPTTTSTTTTTSDKPIETSPRPERPSPRVGDPELNKRDCYKNTRGIDHNQADELIKRFCGEMELQLLNSGEEYANQWPYSPPGQIAYYVRLWFGISKNTECRWVGGKSKAARSLDGLDGLNGTSVARRDVTDSSLCSRYMDAIVDSCNCGGINGKEGGKISNDCFYVGIHPVNKF</sequence>
<proteinExistence type="predicted"/>
<protein>
    <submittedName>
        <fullName evidence="1">Uncharacterized protein</fullName>
    </submittedName>
</protein>
<dbReference type="EMBL" id="JANAKD010000655">
    <property type="protein sequence ID" value="KAJ3491209.1"/>
    <property type="molecule type" value="Genomic_DNA"/>
</dbReference>
<name>A0ACC1QT92_9HYPO</name>
<organism evidence="1 2">
    <name type="scientific">Lecanicillium saksenae</name>
    <dbReference type="NCBI Taxonomy" id="468837"/>
    <lineage>
        <taxon>Eukaryota</taxon>
        <taxon>Fungi</taxon>
        <taxon>Dikarya</taxon>
        <taxon>Ascomycota</taxon>
        <taxon>Pezizomycotina</taxon>
        <taxon>Sordariomycetes</taxon>
        <taxon>Hypocreomycetidae</taxon>
        <taxon>Hypocreales</taxon>
        <taxon>Cordycipitaceae</taxon>
        <taxon>Lecanicillium</taxon>
    </lineage>
</organism>
<accession>A0ACC1QT92</accession>
<gene>
    <name evidence="1" type="ORF">NLG97_g5636</name>
</gene>
<reference evidence="1" key="1">
    <citation type="submission" date="2022-07" db="EMBL/GenBank/DDBJ databases">
        <title>Genome Sequence of Lecanicillium saksenae.</title>
        <authorList>
            <person name="Buettner E."/>
        </authorList>
    </citation>
    <scope>NUCLEOTIDE SEQUENCE</scope>
    <source>
        <strain evidence="1">VT-O1</strain>
    </source>
</reference>
<evidence type="ECO:0000313" key="1">
    <source>
        <dbReference type="EMBL" id="KAJ3491209.1"/>
    </source>
</evidence>
<dbReference type="Proteomes" id="UP001148737">
    <property type="component" value="Unassembled WGS sequence"/>
</dbReference>